<organism evidence="2 3">
    <name type="scientific">Colletotrichum navitas</name>
    <dbReference type="NCBI Taxonomy" id="681940"/>
    <lineage>
        <taxon>Eukaryota</taxon>
        <taxon>Fungi</taxon>
        <taxon>Dikarya</taxon>
        <taxon>Ascomycota</taxon>
        <taxon>Pezizomycotina</taxon>
        <taxon>Sordariomycetes</taxon>
        <taxon>Hypocreomycetidae</taxon>
        <taxon>Glomerellales</taxon>
        <taxon>Glomerellaceae</taxon>
        <taxon>Colletotrichum</taxon>
        <taxon>Colletotrichum graminicola species complex</taxon>
    </lineage>
</organism>
<evidence type="ECO:0000313" key="2">
    <source>
        <dbReference type="EMBL" id="KAK1598228.1"/>
    </source>
</evidence>
<dbReference type="GeneID" id="85440993"/>
<reference evidence="2" key="1">
    <citation type="submission" date="2021-06" db="EMBL/GenBank/DDBJ databases">
        <title>Comparative genomics, transcriptomics and evolutionary studies reveal genomic signatures of adaptation to plant cell wall in hemibiotrophic fungi.</title>
        <authorList>
            <consortium name="DOE Joint Genome Institute"/>
            <person name="Baroncelli R."/>
            <person name="Diaz J.F."/>
            <person name="Benocci T."/>
            <person name="Peng M."/>
            <person name="Battaglia E."/>
            <person name="Haridas S."/>
            <person name="Andreopoulos W."/>
            <person name="Labutti K."/>
            <person name="Pangilinan J."/>
            <person name="Floch G.L."/>
            <person name="Makela M.R."/>
            <person name="Henrissat B."/>
            <person name="Grigoriev I.V."/>
            <person name="Crouch J.A."/>
            <person name="De Vries R.P."/>
            <person name="Sukno S.A."/>
            <person name="Thon M.R."/>
        </authorList>
    </citation>
    <scope>NUCLEOTIDE SEQUENCE</scope>
    <source>
        <strain evidence="2">CBS 125086</strain>
    </source>
</reference>
<gene>
    <name evidence="2" type="ORF">LY79DRAFT_538559</name>
</gene>
<keyword evidence="3" id="KW-1185">Reference proteome</keyword>
<protein>
    <submittedName>
        <fullName evidence="2">Uncharacterized protein</fullName>
    </submittedName>
</protein>
<evidence type="ECO:0000256" key="1">
    <source>
        <dbReference type="SAM" id="MobiDB-lite"/>
    </source>
</evidence>
<evidence type="ECO:0000313" key="3">
    <source>
        <dbReference type="Proteomes" id="UP001230504"/>
    </source>
</evidence>
<sequence>MAPSCLFRTDISKPLSGHRELSRRSQCLELPRGANLPPRHSPSTPVYMKPLRAAALFNAWI</sequence>
<dbReference type="RefSeq" id="XP_060418933.1">
    <property type="nucleotide sequence ID" value="XM_060556753.1"/>
</dbReference>
<dbReference type="AlphaFoldDB" id="A0AAD8QBH7"/>
<proteinExistence type="predicted"/>
<comment type="caution">
    <text evidence="2">The sequence shown here is derived from an EMBL/GenBank/DDBJ whole genome shotgun (WGS) entry which is preliminary data.</text>
</comment>
<accession>A0AAD8QBH7</accession>
<feature type="region of interest" description="Disordered" evidence="1">
    <location>
        <begin position="17"/>
        <end position="44"/>
    </location>
</feature>
<dbReference type="Proteomes" id="UP001230504">
    <property type="component" value="Unassembled WGS sequence"/>
</dbReference>
<name>A0AAD8QBH7_9PEZI</name>
<dbReference type="EMBL" id="JAHLJV010000005">
    <property type="protein sequence ID" value="KAK1598228.1"/>
    <property type="molecule type" value="Genomic_DNA"/>
</dbReference>